<protein>
    <submittedName>
        <fullName evidence="2">DUF4263 domain-containing protein</fullName>
    </submittedName>
</protein>
<evidence type="ECO:0000313" key="3">
    <source>
        <dbReference type="Proteomes" id="UP000727962"/>
    </source>
</evidence>
<proteinExistence type="predicted"/>
<reference evidence="2" key="1">
    <citation type="submission" date="2020-07" db="EMBL/GenBank/DDBJ databases">
        <title>Huge and variable diversity of episymbiotic CPR bacteria and DPANN archaea in groundwater ecosystems.</title>
        <authorList>
            <person name="He C.Y."/>
            <person name="Keren R."/>
            <person name="Whittaker M."/>
            <person name="Farag I.F."/>
            <person name="Doudna J."/>
            <person name="Cate J.H.D."/>
            <person name="Banfield J.F."/>
        </authorList>
    </citation>
    <scope>NUCLEOTIDE SEQUENCE</scope>
    <source>
        <strain evidence="2">NC_groundwater_17_Pr7_B-0.1um_64_12</strain>
    </source>
</reference>
<dbReference type="AlphaFoldDB" id="A0A931LRW4"/>
<evidence type="ECO:0000259" key="1">
    <source>
        <dbReference type="Pfam" id="PF14082"/>
    </source>
</evidence>
<name>A0A931LRW4_FIMGI</name>
<dbReference type="EMBL" id="JACOSL010000025">
    <property type="protein sequence ID" value="MBI1756184.1"/>
    <property type="molecule type" value="Genomic_DNA"/>
</dbReference>
<dbReference type="InterPro" id="IPR025359">
    <property type="entry name" value="SduA_C"/>
</dbReference>
<comment type="caution">
    <text evidence="2">The sequence shown here is derived from an EMBL/GenBank/DDBJ whole genome shotgun (WGS) entry which is preliminary data.</text>
</comment>
<organism evidence="2 3">
    <name type="scientific">Fimbriimonas ginsengisoli</name>
    <dbReference type="NCBI Taxonomy" id="1005039"/>
    <lineage>
        <taxon>Bacteria</taxon>
        <taxon>Bacillati</taxon>
        <taxon>Armatimonadota</taxon>
        <taxon>Fimbriimonadia</taxon>
        <taxon>Fimbriimonadales</taxon>
        <taxon>Fimbriimonadaceae</taxon>
        <taxon>Fimbriimonas</taxon>
    </lineage>
</organism>
<dbReference type="Pfam" id="PF14082">
    <property type="entry name" value="SduA_C"/>
    <property type="match status" value="1"/>
</dbReference>
<feature type="domain" description="Shedu protein SduA C-terminal" evidence="1">
    <location>
        <begin position="256"/>
        <end position="407"/>
    </location>
</feature>
<gene>
    <name evidence="2" type="ORF">HYR64_03655</name>
</gene>
<accession>A0A931LRW4</accession>
<evidence type="ECO:0000313" key="2">
    <source>
        <dbReference type="EMBL" id="MBI1756184.1"/>
    </source>
</evidence>
<sequence>MSFPSASIDFEWAKPLMAFEGSPKRLQGVMVFHDFPWHNYFDRKAFKNGEAFTRLARRTAESGKQPAILLTELDLPHPRKIHSEIYSLIAINVETVVHATADVGATLVIADHESEALSFGSWDGAFISQAELEAFFDQRLSTEAIRNWASADATRMRELVDALQRESTGVVADPRSLIPLLDSLVTIDPEIADALGRALRNVADREARLALLRALTESSDGIVDAGTVFTERLIRRLENARATAETYDALVASPDSTETDLQNFIQHNPWLVGLEYSKVTPKQPVVRGALDFILTRYDGCQDIMELKSPQDSMIKAAEDEDGVPPPPHAITLSRSLAQAIAQSHDYRHQLSEGAKVLEEEYGLKSTRNPRIFIIIGKTTILTEKAKLIMTELNLTLHRVEIIPFDLLGNRAKTIIRNLELCLIDPPC</sequence>
<dbReference type="Proteomes" id="UP000727962">
    <property type="component" value="Unassembled WGS sequence"/>
</dbReference>